<protein>
    <submittedName>
        <fullName evidence="6">HlyD family secretion protein</fullName>
    </submittedName>
</protein>
<evidence type="ECO:0000259" key="4">
    <source>
        <dbReference type="Pfam" id="PF25917"/>
    </source>
</evidence>
<keyword evidence="2" id="KW-0175">Coiled coil</keyword>
<evidence type="ECO:0000256" key="3">
    <source>
        <dbReference type="SAM" id="Phobius"/>
    </source>
</evidence>
<dbReference type="Gene3D" id="2.40.30.170">
    <property type="match status" value="1"/>
</dbReference>
<gene>
    <name evidence="6" type="ORF">DXH78_04205</name>
</gene>
<evidence type="ECO:0000313" key="6">
    <source>
        <dbReference type="EMBL" id="RDV03856.1"/>
    </source>
</evidence>
<keyword evidence="3" id="KW-0812">Transmembrane</keyword>
<sequence>MSDKVLKVVPAPEAKSTAEGAAATADTPAQPAKKRNLRRTLLIVLPLAAALIGGVIYLMGGRYISTDNAYVGAQKVLITPDVSGKVMKVAVHEGQHVNAGDELLMLDRVPFELALAQAKAKLAIARSDYDKAKANLASLIKLSDLAERNVELKQRDLERKQKLVASQAGSAADVDTSAAAVVAAQLQAQYAEQQRDTTLASLLGDANLPLEKFPAYTEAKAVADNAERDLAHTTLRAPIDGTATQVDNIQLGRFVAAGAPIFSVIDDANPWVDANPKETDITYLRLGQKATLDIDSFPDRAFTGTVIAVSPGTGSQFSILPAQNATGNWVKVVQRVPVRIAFDKGQDLSRLRTGMSANIAIDTHYSRIPFMSHAEK</sequence>
<keyword evidence="3" id="KW-0472">Membrane</keyword>
<dbReference type="AlphaFoldDB" id="A0A371B8D0"/>
<evidence type="ECO:0000313" key="7">
    <source>
        <dbReference type="Proteomes" id="UP000263993"/>
    </source>
</evidence>
<dbReference type="RefSeq" id="WP_115515882.1">
    <property type="nucleotide sequence ID" value="NZ_QRGO01000001.1"/>
</dbReference>
<dbReference type="GO" id="GO:0030313">
    <property type="term" value="C:cell envelope"/>
    <property type="evidence" value="ECO:0007669"/>
    <property type="project" value="UniProtKB-SubCell"/>
</dbReference>
<name>A0A371B8D0_9BRAD</name>
<dbReference type="EMBL" id="QRGO01000001">
    <property type="protein sequence ID" value="RDV03856.1"/>
    <property type="molecule type" value="Genomic_DNA"/>
</dbReference>
<dbReference type="Gene3D" id="2.40.50.100">
    <property type="match status" value="1"/>
</dbReference>
<dbReference type="InterPro" id="IPR058634">
    <property type="entry name" value="AaeA-lik-b-barrel"/>
</dbReference>
<evidence type="ECO:0000259" key="5">
    <source>
        <dbReference type="Pfam" id="PF25963"/>
    </source>
</evidence>
<accession>A0A371B8D0</accession>
<dbReference type="InterPro" id="IPR050739">
    <property type="entry name" value="MFP"/>
</dbReference>
<feature type="domain" description="p-hydroxybenzoic acid efflux pump subunit AaeA-like beta-barrel" evidence="5">
    <location>
        <begin position="277"/>
        <end position="361"/>
    </location>
</feature>
<comment type="subcellular location">
    <subcellularLocation>
        <location evidence="1">Cell envelope</location>
    </subcellularLocation>
</comment>
<keyword evidence="3" id="KW-1133">Transmembrane helix</keyword>
<dbReference type="OrthoDB" id="9811754at2"/>
<feature type="domain" description="Multidrug resistance protein MdtA-like barrel-sandwich hybrid" evidence="4">
    <location>
        <begin position="75"/>
        <end position="265"/>
    </location>
</feature>
<dbReference type="PANTHER" id="PTHR30386">
    <property type="entry name" value="MEMBRANE FUSION SUBUNIT OF EMRAB-TOLC MULTIDRUG EFFLUX PUMP"/>
    <property type="match status" value="1"/>
</dbReference>
<reference evidence="7" key="1">
    <citation type="submission" date="2018-08" db="EMBL/GenBank/DDBJ databases">
        <authorList>
            <person name="Kim S.-J."/>
            <person name="Jung G.-Y."/>
        </authorList>
    </citation>
    <scope>NUCLEOTIDE SEQUENCE [LARGE SCALE GENOMIC DNA]</scope>
    <source>
        <strain evidence="7">GY_H</strain>
    </source>
</reference>
<keyword evidence="7" id="KW-1185">Reference proteome</keyword>
<feature type="coiled-coil region" evidence="2">
    <location>
        <begin position="115"/>
        <end position="149"/>
    </location>
</feature>
<dbReference type="GO" id="GO:0055085">
    <property type="term" value="P:transmembrane transport"/>
    <property type="evidence" value="ECO:0007669"/>
    <property type="project" value="InterPro"/>
</dbReference>
<feature type="transmembrane region" description="Helical" evidence="3">
    <location>
        <begin position="40"/>
        <end position="60"/>
    </location>
</feature>
<dbReference type="SUPFAM" id="SSF111369">
    <property type="entry name" value="HlyD-like secretion proteins"/>
    <property type="match status" value="1"/>
</dbReference>
<comment type="caution">
    <text evidence="6">The sequence shown here is derived from an EMBL/GenBank/DDBJ whole genome shotgun (WGS) entry which is preliminary data.</text>
</comment>
<dbReference type="InterPro" id="IPR058625">
    <property type="entry name" value="MdtA-like_BSH"/>
</dbReference>
<dbReference type="Pfam" id="PF25917">
    <property type="entry name" value="BSH_RND"/>
    <property type="match status" value="1"/>
</dbReference>
<evidence type="ECO:0000256" key="2">
    <source>
        <dbReference type="SAM" id="Coils"/>
    </source>
</evidence>
<evidence type="ECO:0000256" key="1">
    <source>
        <dbReference type="ARBA" id="ARBA00004196"/>
    </source>
</evidence>
<dbReference type="Proteomes" id="UP000263993">
    <property type="component" value="Unassembled WGS sequence"/>
</dbReference>
<proteinExistence type="predicted"/>
<organism evidence="6 7">
    <name type="scientific">Undibacter mobilis</name>
    <dbReference type="NCBI Taxonomy" id="2292256"/>
    <lineage>
        <taxon>Bacteria</taxon>
        <taxon>Pseudomonadati</taxon>
        <taxon>Pseudomonadota</taxon>
        <taxon>Alphaproteobacteria</taxon>
        <taxon>Hyphomicrobiales</taxon>
        <taxon>Nitrobacteraceae</taxon>
        <taxon>Undibacter</taxon>
    </lineage>
</organism>
<dbReference type="Pfam" id="PF25963">
    <property type="entry name" value="Beta-barrel_AAEA"/>
    <property type="match status" value="1"/>
</dbReference>
<dbReference type="PANTHER" id="PTHR30386:SF19">
    <property type="entry name" value="MULTIDRUG EXPORT PROTEIN EMRA-RELATED"/>
    <property type="match status" value="1"/>
</dbReference>